<dbReference type="EC" id="3.-.-.-" evidence="3"/>
<proteinExistence type="predicted"/>
<dbReference type="InterPro" id="IPR000073">
    <property type="entry name" value="AB_hydrolase_1"/>
</dbReference>
<dbReference type="PANTHER" id="PTHR43798:SF31">
    <property type="entry name" value="AB HYDROLASE SUPERFAMILY PROTEIN YCLE"/>
    <property type="match status" value="1"/>
</dbReference>
<dbReference type="PANTHER" id="PTHR43798">
    <property type="entry name" value="MONOACYLGLYCEROL LIPASE"/>
    <property type="match status" value="1"/>
</dbReference>
<dbReference type="EMBL" id="NGAF01000002">
    <property type="protein sequence ID" value="OXR46044.1"/>
    <property type="molecule type" value="Genomic_DNA"/>
</dbReference>
<feature type="domain" description="AB hydrolase-1" evidence="2">
    <location>
        <begin position="23"/>
        <end position="238"/>
    </location>
</feature>
<evidence type="ECO:0000256" key="1">
    <source>
        <dbReference type="ARBA" id="ARBA00022801"/>
    </source>
</evidence>
<keyword evidence="4" id="KW-1185">Reference proteome</keyword>
<dbReference type="PRINTS" id="PR00111">
    <property type="entry name" value="ABHYDROLASE"/>
</dbReference>
<organism evidence="3 4">
    <name type="scientific">Nocardia cerradoensis</name>
    <dbReference type="NCBI Taxonomy" id="85688"/>
    <lineage>
        <taxon>Bacteria</taxon>
        <taxon>Bacillati</taxon>
        <taxon>Actinomycetota</taxon>
        <taxon>Actinomycetes</taxon>
        <taxon>Mycobacteriales</taxon>
        <taxon>Nocardiaceae</taxon>
        <taxon>Nocardia</taxon>
    </lineage>
</organism>
<reference evidence="3 4" key="1">
    <citation type="submission" date="2017-07" db="EMBL/GenBank/DDBJ databases">
        <title>First draft Genome Sequence of Nocardia cerradoensis isolated from human infection.</title>
        <authorList>
            <person name="Carrasco G."/>
        </authorList>
    </citation>
    <scope>NUCLEOTIDE SEQUENCE [LARGE SCALE GENOMIC DNA]</scope>
    <source>
        <strain evidence="3 4">CNM20130759</strain>
    </source>
</reference>
<sequence length="258" mass="27940">MGEYVDAGGLRTYYEVHGDGAPVVLLHGGLGTAESWGQQVGELARHYRVYVPERRGHGRTADVPGPITYASMAEDTAAWLDAMALRGAHLIGWSDGGAVAALVAITRPELVGKLVVIGQYLSLDGEWASSRAALDGFAEDAGTRAMFEGLHAPLSPDGPDHFPVVYDKIMRMWREEPEIPLDEIARITAPTLFMQGDGDWVRVEHSALLARTVADAQLAVVPGTSHALPLEKPELVNRLLLDFLADEQVARFLPVGRE</sequence>
<gene>
    <name evidence="3" type="primary">yvaM</name>
    <name evidence="3" type="ORF">B7C42_01007</name>
</gene>
<evidence type="ECO:0000259" key="2">
    <source>
        <dbReference type="Pfam" id="PF12697"/>
    </source>
</evidence>
<dbReference type="Pfam" id="PF12697">
    <property type="entry name" value="Abhydrolase_6"/>
    <property type="match status" value="1"/>
</dbReference>
<dbReference type="GO" id="GO:0016020">
    <property type="term" value="C:membrane"/>
    <property type="evidence" value="ECO:0007669"/>
    <property type="project" value="TreeGrafter"/>
</dbReference>
<dbReference type="Proteomes" id="UP000215506">
    <property type="component" value="Unassembled WGS sequence"/>
</dbReference>
<dbReference type="Gene3D" id="3.40.50.1820">
    <property type="entry name" value="alpha/beta hydrolase"/>
    <property type="match status" value="1"/>
</dbReference>
<dbReference type="SUPFAM" id="SSF53474">
    <property type="entry name" value="alpha/beta-Hydrolases"/>
    <property type="match status" value="1"/>
</dbReference>
<keyword evidence="1 3" id="KW-0378">Hydrolase</keyword>
<protein>
    <submittedName>
        <fullName evidence="3">AB hydrolase superfamily protein YvaM</fullName>
        <ecNumber evidence="3">3.-.-.-</ecNumber>
    </submittedName>
</protein>
<dbReference type="InterPro" id="IPR050266">
    <property type="entry name" value="AB_hydrolase_sf"/>
</dbReference>
<dbReference type="GO" id="GO:0016787">
    <property type="term" value="F:hydrolase activity"/>
    <property type="evidence" value="ECO:0007669"/>
    <property type="project" value="UniProtKB-KW"/>
</dbReference>
<comment type="caution">
    <text evidence="3">The sequence shown here is derived from an EMBL/GenBank/DDBJ whole genome shotgun (WGS) entry which is preliminary data.</text>
</comment>
<dbReference type="AlphaFoldDB" id="A0A231HAS0"/>
<evidence type="ECO:0000313" key="4">
    <source>
        <dbReference type="Proteomes" id="UP000215506"/>
    </source>
</evidence>
<evidence type="ECO:0000313" key="3">
    <source>
        <dbReference type="EMBL" id="OXR46044.1"/>
    </source>
</evidence>
<accession>A0A231HAS0</accession>
<dbReference type="RefSeq" id="WP_039781341.1">
    <property type="nucleotide sequence ID" value="NZ_JAAXOR010000005.1"/>
</dbReference>
<name>A0A231HAS0_9NOCA</name>
<dbReference type="InterPro" id="IPR029058">
    <property type="entry name" value="AB_hydrolase_fold"/>
</dbReference>